<reference evidence="12 13" key="1">
    <citation type="submission" date="2020-07" db="EMBL/GenBank/DDBJ databases">
        <authorList>
            <person name="Feng H."/>
        </authorList>
    </citation>
    <scope>NUCLEOTIDE SEQUENCE [LARGE SCALE GENOMIC DNA]</scope>
    <source>
        <strain evidence="13">s-10</strain>
    </source>
</reference>
<dbReference type="RefSeq" id="WP_181750912.1">
    <property type="nucleotide sequence ID" value="NZ_JACEIQ010000003.1"/>
</dbReference>
<evidence type="ECO:0000256" key="9">
    <source>
        <dbReference type="ARBA" id="ARBA00030757"/>
    </source>
</evidence>
<dbReference type="SUPFAM" id="SSF53335">
    <property type="entry name" value="S-adenosyl-L-methionine-dependent methyltransferases"/>
    <property type="match status" value="1"/>
</dbReference>
<dbReference type="Pfam" id="PF01135">
    <property type="entry name" value="PCMT"/>
    <property type="match status" value="1"/>
</dbReference>
<gene>
    <name evidence="12" type="ORF">H1191_05080</name>
</gene>
<keyword evidence="8" id="KW-0949">S-adenosyl-L-methionine</keyword>
<dbReference type="GO" id="GO:0004719">
    <property type="term" value="F:protein-L-isoaspartate (D-aspartate) O-methyltransferase activity"/>
    <property type="evidence" value="ECO:0007669"/>
    <property type="project" value="UniProtKB-EC"/>
</dbReference>
<name>A0A7W1WPG1_9BACL</name>
<comment type="subcellular location">
    <subcellularLocation>
        <location evidence="1">Cytoplasm</location>
    </subcellularLocation>
</comment>
<evidence type="ECO:0000256" key="10">
    <source>
        <dbReference type="ARBA" id="ARBA00031323"/>
    </source>
</evidence>
<keyword evidence="7 12" id="KW-0808">Transferase</keyword>
<evidence type="ECO:0000256" key="8">
    <source>
        <dbReference type="ARBA" id="ARBA00022691"/>
    </source>
</evidence>
<dbReference type="InterPro" id="IPR029063">
    <property type="entry name" value="SAM-dependent_MTases_sf"/>
</dbReference>
<comment type="similarity">
    <text evidence="2">Belongs to the methyltransferase superfamily. L-isoaspartyl/D-aspartyl protein methyltransferase family.</text>
</comment>
<evidence type="ECO:0000256" key="1">
    <source>
        <dbReference type="ARBA" id="ARBA00004496"/>
    </source>
</evidence>
<evidence type="ECO:0000256" key="5">
    <source>
        <dbReference type="ARBA" id="ARBA00022490"/>
    </source>
</evidence>
<dbReference type="Proteomes" id="UP000535491">
    <property type="component" value="Unassembled WGS sequence"/>
</dbReference>
<dbReference type="EC" id="2.1.1.77" evidence="3"/>
<sequence length="341" mass="38312">MNRLDEAFQSVERDSFVLREDGSAVMQSTASQTIKEALELLNIQEGNRVLEIGTGSGFSGALLSYLVGSNGLVVSLDIEPEMTNRARKLFKQKSITNVRFGTRDGRLGDEKNAPYDRIVTWATADHLPLSWLNQLQDQGILVAPFLCGGVANSMYVCQMKKEGDKLIGQKVISGGYILMNETPEYESYGHELAADVKDMDGSEARAWASSQWLRSEPVEKREKFLKSLASQPPEKSNFELDEKLNDFKAYLVSQQKEGLTTAFLVKERSLLGYSDQNEFALLSNSKPLMIANGERAKSILQTWYEEWLELGQVGVESMIPFMQQSDDTWVVRLTLRSNDLR</sequence>
<evidence type="ECO:0000313" key="13">
    <source>
        <dbReference type="Proteomes" id="UP000535491"/>
    </source>
</evidence>
<evidence type="ECO:0000256" key="7">
    <source>
        <dbReference type="ARBA" id="ARBA00022679"/>
    </source>
</evidence>
<accession>A0A7W1WPG1</accession>
<dbReference type="GO" id="GO:0032259">
    <property type="term" value="P:methylation"/>
    <property type="evidence" value="ECO:0007669"/>
    <property type="project" value="UniProtKB-KW"/>
</dbReference>
<evidence type="ECO:0000256" key="4">
    <source>
        <dbReference type="ARBA" id="ARBA00013346"/>
    </source>
</evidence>
<dbReference type="AlphaFoldDB" id="A0A7W1WPG1"/>
<evidence type="ECO:0000256" key="11">
    <source>
        <dbReference type="ARBA" id="ARBA00031350"/>
    </source>
</evidence>
<protein>
    <recommendedName>
        <fullName evidence="4">Protein-L-isoaspartate O-methyltransferase</fullName>
        <ecNumber evidence="3">2.1.1.77</ecNumber>
    </recommendedName>
    <alternativeName>
        <fullName evidence="11">L-isoaspartyl protein carboxyl methyltransferase</fullName>
    </alternativeName>
    <alternativeName>
        <fullName evidence="9">Protein L-isoaspartyl methyltransferase</fullName>
    </alternativeName>
    <alternativeName>
        <fullName evidence="10">Protein-beta-aspartate methyltransferase</fullName>
    </alternativeName>
</protein>
<evidence type="ECO:0000256" key="6">
    <source>
        <dbReference type="ARBA" id="ARBA00022603"/>
    </source>
</evidence>
<dbReference type="PANTHER" id="PTHR11579:SF0">
    <property type="entry name" value="PROTEIN-L-ISOASPARTATE(D-ASPARTATE) O-METHYLTRANSFERASE"/>
    <property type="match status" value="1"/>
</dbReference>
<dbReference type="InterPro" id="IPR000682">
    <property type="entry name" value="PCMT"/>
</dbReference>
<dbReference type="GO" id="GO:0005737">
    <property type="term" value="C:cytoplasm"/>
    <property type="evidence" value="ECO:0007669"/>
    <property type="project" value="UniProtKB-SubCell"/>
</dbReference>
<dbReference type="Gene3D" id="3.40.50.150">
    <property type="entry name" value="Vaccinia Virus protein VP39"/>
    <property type="match status" value="1"/>
</dbReference>
<organism evidence="12 13">
    <name type="scientific">Paenactinomyces guangxiensis</name>
    <dbReference type="NCBI Taxonomy" id="1490290"/>
    <lineage>
        <taxon>Bacteria</taxon>
        <taxon>Bacillati</taxon>
        <taxon>Bacillota</taxon>
        <taxon>Bacilli</taxon>
        <taxon>Bacillales</taxon>
        <taxon>Thermoactinomycetaceae</taxon>
        <taxon>Paenactinomyces</taxon>
    </lineage>
</organism>
<dbReference type="EMBL" id="JACEIQ010000003">
    <property type="protein sequence ID" value="MBA4493674.1"/>
    <property type="molecule type" value="Genomic_DNA"/>
</dbReference>
<dbReference type="CDD" id="cd02440">
    <property type="entry name" value="AdoMet_MTases"/>
    <property type="match status" value="1"/>
</dbReference>
<evidence type="ECO:0000313" key="12">
    <source>
        <dbReference type="EMBL" id="MBA4493674.1"/>
    </source>
</evidence>
<comment type="caution">
    <text evidence="12">The sequence shown here is derived from an EMBL/GenBank/DDBJ whole genome shotgun (WGS) entry which is preliminary data.</text>
</comment>
<evidence type="ECO:0000256" key="3">
    <source>
        <dbReference type="ARBA" id="ARBA00011890"/>
    </source>
</evidence>
<dbReference type="PANTHER" id="PTHR11579">
    <property type="entry name" value="PROTEIN-L-ISOASPARTATE O-METHYLTRANSFERASE"/>
    <property type="match status" value="1"/>
</dbReference>
<proteinExistence type="inferred from homology"/>
<evidence type="ECO:0000256" key="2">
    <source>
        <dbReference type="ARBA" id="ARBA00005369"/>
    </source>
</evidence>
<keyword evidence="13" id="KW-1185">Reference proteome</keyword>
<keyword evidence="5" id="KW-0963">Cytoplasm</keyword>
<keyword evidence="6 12" id="KW-0489">Methyltransferase</keyword>